<feature type="compositionally biased region" description="Acidic residues" evidence="1">
    <location>
        <begin position="192"/>
        <end position="201"/>
    </location>
</feature>
<feature type="domain" description="Transposase DDE" evidence="3">
    <location>
        <begin position="334"/>
        <end position="453"/>
    </location>
</feature>
<feature type="region of interest" description="Disordered" evidence="1">
    <location>
        <begin position="183"/>
        <end position="225"/>
    </location>
</feature>
<gene>
    <name evidence="4" type="ORF">D2962_03335</name>
</gene>
<dbReference type="Pfam" id="PF05598">
    <property type="entry name" value="DUF772"/>
    <property type="match status" value="1"/>
</dbReference>
<feature type="compositionally biased region" description="Polar residues" evidence="1">
    <location>
        <begin position="207"/>
        <end position="222"/>
    </location>
</feature>
<feature type="domain" description="Transposase InsH N-terminal" evidence="2">
    <location>
        <begin position="17"/>
        <end position="114"/>
    </location>
</feature>
<sequence length="492" mass="57292">MLTKKRREIIEQIELVSIDSLVPKDHLLRTIEESINFNFIYNEVKDLYSENTGRPSIDPVVLIKLLMLQALYGIRSMRQTIKEAEVNMAYRWFLGYGLQEKIPHFSTFGKNYERRFKESDLFEKIFERILKEAIECGFIKEDAAFIDATHIKASANKNKYIEKVAKKQVQKYKKELLKEINAEREANGKEPFEEDDDEASGDAEGGNSSTNGKRVKISTTDPESGIFQKGEKERCFAYTASVACDRNNFILGFKIAPGNVHDSQVFSDLFQEVNDKFPEIKAVVVDAGYKTPGICREIIEAEILPVMPYKRPMTKDGYFKKREYVYDEYYDCYICPNNQVLKYSTTNRSGYREYKSDPQICRECPMRLRCTQSKNYTKVVTRHIWEHYVEIAEDIRHTELGKELYKMRCQTIERVFADAKEKHGMRYTNLRGLSKVGHYLTLLFACMNLKKLAMWKRKRGMFPPAAPALHSFFFMILKFFASNKKPLLGCAF</sequence>
<dbReference type="Proteomes" id="UP000280960">
    <property type="component" value="Chromosome"/>
</dbReference>
<evidence type="ECO:0000259" key="3">
    <source>
        <dbReference type="Pfam" id="PF13751"/>
    </source>
</evidence>
<evidence type="ECO:0000259" key="2">
    <source>
        <dbReference type="Pfam" id="PF05598"/>
    </source>
</evidence>
<keyword evidence="5" id="KW-1185">Reference proteome</keyword>
<dbReference type="InterPro" id="IPR008490">
    <property type="entry name" value="Transposase_InsH_N"/>
</dbReference>
<dbReference type="AlphaFoldDB" id="A0A3G2R340"/>
<dbReference type="Pfam" id="PF13751">
    <property type="entry name" value="DDE_Tnp_1_6"/>
    <property type="match status" value="1"/>
</dbReference>
<dbReference type="PANTHER" id="PTHR33408:SF2">
    <property type="entry name" value="TRANSPOSASE DDE DOMAIN-CONTAINING PROTEIN"/>
    <property type="match status" value="1"/>
</dbReference>
<organism evidence="4 5">
    <name type="scientific">Biomaibacter acetigenes</name>
    <dbReference type="NCBI Taxonomy" id="2316383"/>
    <lineage>
        <taxon>Bacteria</taxon>
        <taxon>Bacillati</taxon>
        <taxon>Bacillota</taxon>
        <taxon>Clostridia</taxon>
        <taxon>Thermosediminibacterales</taxon>
        <taxon>Tepidanaerobacteraceae</taxon>
        <taxon>Biomaibacter</taxon>
    </lineage>
</organism>
<dbReference type="EMBL" id="CP033169">
    <property type="protein sequence ID" value="AYO29769.1"/>
    <property type="molecule type" value="Genomic_DNA"/>
</dbReference>
<evidence type="ECO:0000256" key="1">
    <source>
        <dbReference type="SAM" id="MobiDB-lite"/>
    </source>
</evidence>
<evidence type="ECO:0000313" key="4">
    <source>
        <dbReference type="EMBL" id="AYO29769.1"/>
    </source>
</evidence>
<proteinExistence type="predicted"/>
<dbReference type="PANTHER" id="PTHR33408">
    <property type="entry name" value="TRANSPOSASE"/>
    <property type="match status" value="1"/>
</dbReference>
<dbReference type="InterPro" id="IPR025668">
    <property type="entry name" value="Tnp_DDE_dom"/>
</dbReference>
<accession>A0A3G2R340</accession>
<dbReference type="InterPro" id="IPR047629">
    <property type="entry name" value="IS1182_transpos"/>
</dbReference>
<reference evidence="4 5" key="1">
    <citation type="submission" date="2018-10" db="EMBL/GenBank/DDBJ databases">
        <authorList>
            <person name="Zhang X."/>
        </authorList>
    </citation>
    <scope>NUCLEOTIDE SEQUENCE [LARGE SCALE GENOMIC DNA]</scope>
    <source>
        <strain evidence="4 5">SK-G1</strain>
    </source>
</reference>
<dbReference type="RefSeq" id="WP_122014138.1">
    <property type="nucleotide sequence ID" value="NZ_CP033169.1"/>
</dbReference>
<evidence type="ECO:0000313" key="5">
    <source>
        <dbReference type="Proteomes" id="UP000280960"/>
    </source>
</evidence>
<dbReference type="KEGG" id="bacg:D2962_03335"/>
<protein>
    <submittedName>
        <fullName evidence="4">IS1182 family transposase</fullName>
    </submittedName>
</protein>
<name>A0A3G2R340_9FIRM</name>
<dbReference type="NCBIfam" id="NF033551">
    <property type="entry name" value="transpos_IS1182"/>
    <property type="match status" value="1"/>
</dbReference>